<name>A0ABD1P4F7_9LAMI</name>
<sequence length="275" mass="29614">MAACGIGASGLKIKSLDLGYVRPKLSTLHPLLGFRTRNSVRFDGLVLSQRSKKALTRWRSLTSDADSTTTANTEDCSEETESSDAVSKLIPNYSEVEYLLTEICNTTSIAKLELKLGGFRLRVTRDLSEPSAPPQPPVSAPVTAHTVVETPDSNGSVSSQSLALSKPVPSFGGVQTFRDKAADEGLLILQSPRVGYFRRSRTIKGKRAPPSCKEKDIVKEGQVLCYIEQLGGEIPIESDISGEVVKILRPDGDPVGYGDALIAVLPSFPGIKKLQ</sequence>
<evidence type="ECO:0000259" key="2">
    <source>
        <dbReference type="Pfam" id="PF00364"/>
    </source>
</evidence>
<dbReference type="Pfam" id="PF00364">
    <property type="entry name" value="Biotin_lipoyl"/>
    <property type="match status" value="1"/>
</dbReference>
<dbReference type="PANTHER" id="PTHR47597:SF1">
    <property type="entry name" value="IS A MEMBER OF THE PF|00364 BIOTIN-REQUIRING ENZYMES FAMILY-RELATED"/>
    <property type="match status" value="1"/>
</dbReference>
<comment type="caution">
    <text evidence="3">The sequence shown here is derived from an EMBL/GenBank/DDBJ whole genome shotgun (WGS) entry which is preliminary data.</text>
</comment>
<evidence type="ECO:0000313" key="3">
    <source>
        <dbReference type="EMBL" id="KAL2458743.1"/>
    </source>
</evidence>
<dbReference type="SUPFAM" id="SSF51230">
    <property type="entry name" value="Single hybrid motif"/>
    <property type="match status" value="1"/>
</dbReference>
<dbReference type="EMBL" id="JBFOLJ010000027">
    <property type="protein sequence ID" value="KAL2458743.1"/>
    <property type="molecule type" value="Genomic_DNA"/>
</dbReference>
<accession>A0ABD1P4F7</accession>
<dbReference type="FunFam" id="2.40.50.100:FF:000059">
    <property type="entry name" value="Biotin/lipoyl attachment domain-containing protein"/>
    <property type="match status" value="1"/>
</dbReference>
<dbReference type="InterPro" id="IPR000089">
    <property type="entry name" value="Biotin_lipoyl"/>
</dbReference>
<dbReference type="Gene3D" id="2.40.50.100">
    <property type="match status" value="1"/>
</dbReference>
<dbReference type="AlphaFoldDB" id="A0ABD1P4F7"/>
<evidence type="ECO:0000256" key="1">
    <source>
        <dbReference type="SAM" id="MobiDB-lite"/>
    </source>
</evidence>
<dbReference type="InterPro" id="IPR011053">
    <property type="entry name" value="Single_hybrid_motif"/>
</dbReference>
<keyword evidence="4" id="KW-1185">Reference proteome</keyword>
<reference evidence="4" key="1">
    <citation type="submission" date="2024-07" db="EMBL/GenBank/DDBJ databases">
        <title>Two chromosome-level genome assemblies of Korean endemic species Abeliophyllum distichum and Forsythia ovata (Oleaceae).</title>
        <authorList>
            <person name="Jang H."/>
        </authorList>
    </citation>
    <scope>NUCLEOTIDE SEQUENCE [LARGE SCALE GENOMIC DNA]</scope>
</reference>
<dbReference type="PANTHER" id="PTHR47597">
    <property type="entry name" value="IS A MEMBER OF THE PF|00364 BIOTIN-REQUIRING ENZYMES FAMILY-RELATED"/>
    <property type="match status" value="1"/>
</dbReference>
<protein>
    <submittedName>
        <fullName evidence="3">Single hybrid motif superfamily protein</fullName>
    </submittedName>
</protein>
<evidence type="ECO:0000313" key="4">
    <source>
        <dbReference type="Proteomes" id="UP001604277"/>
    </source>
</evidence>
<feature type="region of interest" description="Disordered" evidence="1">
    <location>
        <begin position="62"/>
        <end position="84"/>
    </location>
</feature>
<dbReference type="InterPro" id="IPR053217">
    <property type="entry name" value="ACC_Biotin_Carrier"/>
</dbReference>
<dbReference type="CDD" id="cd06850">
    <property type="entry name" value="biotinyl_domain"/>
    <property type="match status" value="1"/>
</dbReference>
<proteinExistence type="predicted"/>
<feature type="compositionally biased region" description="Low complexity" evidence="1">
    <location>
        <begin position="62"/>
        <end position="74"/>
    </location>
</feature>
<organism evidence="3 4">
    <name type="scientific">Forsythia ovata</name>
    <dbReference type="NCBI Taxonomy" id="205694"/>
    <lineage>
        <taxon>Eukaryota</taxon>
        <taxon>Viridiplantae</taxon>
        <taxon>Streptophyta</taxon>
        <taxon>Embryophyta</taxon>
        <taxon>Tracheophyta</taxon>
        <taxon>Spermatophyta</taxon>
        <taxon>Magnoliopsida</taxon>
        <taxon>eudicotyledons</taxon>
        <taxon>Gunneridae</taxon>
        <taxon>Pentapetalae</taxon>
        <taxon>asterids</taxon>
        <taxon>lamiids</taxon>
        <taxon>Lamiales</taxon>
        <taxon>Oleaceae</taxon>
        <taxon>Forsythieae</taxon>
        <taxon>Forsythia</taxon>
    </lineage>
</organism>
<gene>
    <name evidence="3" type="ORF">Fot_55532</name>
</gene>
<dbReference type="Proteomes" id="UP001604277">
    <property type="component" value="Unassembled WGS sequence"/>
</dbReference>
<feature type="domain" description="Lipoyl-binding" evidence="2">
    <location>
        <begin position="210"/>
        <end position="262"/>
    </location>
</feature>